<gene>
    <name evidence="6" type="ORF">EI77_03322</name>
</gene>
<keyword evidence="7" id="KW-1185">Reference proteome</keyword>
<dbReference type="GO" id="GO:0098609">
    <property type="term" value="P:cell-cell adhesion"/>
    <property type="evidence" value="ECO:0007669"/>
    <property type="project" value="TreeGrafter"/>
</dbReference>
<feature type="region of interest" description="Disordered" evidence="4">
    <location>
        <begin position="5510"/>
        <end position="5545"/>
    </location>
</feature>
<evidence type="ECO:0000256" key="1">
    <source>
        <dbReference type="ARBA" id="ARBA00022729"/>
    </source>
</evidence>
<feature type="domain" description="Ig-like" evidence="5">
    <location>
        <begin position="5375"/>
        <end position="5451"/>
    </location>
</feature>
<dbReference type="EMBL" id="SOCA01000006">
    <property type="protein sequence ID" value="TDU68205.1"/>
    <property type="molecule type" value="Genomic_DNA"/>
</dbReference>
<feature type="compositionally biased region" description="Acidic residues" evidence="4">
    <location>
        <begin position="5510"/>
        <end position="5535"/>
    </location>
</feature>
<dbReference type="InterPro" id="IPR013783">
    <property type="entry name" value="Ig-like_fold"/>
</dbReference>
<feature type="domain" description="Ig-like" evidence="5">
    <location>
        <begin position="5194"/>
        <end position="5274"/>
    </location>
</feature>
<dbReference type="InterPro" id="IPR013425">
    <property type="entry name" value="Autotrns_rpt"/>
</dbReference>
<dbReference type="InterPro" id="IPR036179">
    <property type="entry name" value="Ig-like_dom_sf"/>
</dbReference>
<accession>A0A4R7RTU8</accession>
<dbReference type="Gene3D" id="2.60.40.10">
    <property type="entry name" value="Immunoglobulins"/>
    <property type="match status" value="5"/>
</dbReference>
<dbReference type="InterPro" id="IPR011050">
    <property type="entry name" value="Pectin_lyase_fold/virulence"/>
</dbReference>
<evidence type="ECO:0000259" key="5">
    <source>
        <dbReference type="PROSITE" id="PS50835"/>
    </source>
</evidence>
<reference evidence="6 7" key="1">
    <citation type="submission" date="2019-03" db="EMBL/GenBank/DDBJ databases">
        <title>Genomic Encyclopedia of Archaeal and Bacterial Type Strains, Phase II (KMG-II): from individual species to whole genera.</title>
        <authorList>
            <person name="Goeker M."/>
        </authorList>
    </citation>
    <scope>NUCLEOTIDE SEQUENCE [LARGE SCALE GENOMIC DNA]</scope>
    <source>
        <strain evidence="6 7">ATCC 25309</strain>
    </source>
</reference>
<dbReference type="InterPro" id="IPR007110">
    <property type="entry name" value="Ig-like_dom"/>
</dbReference>
<dbReference type="SMART" id="SM00409">
    <property type="entry name" value="IG"/>
    <property type="match status" value="4"/>
</dbReference>
<dbReference type="GO" id="GO:0005886">
    <property type="term" value="C:plasma membrane"/>
    <property type="evidence" value="ECO:0007669"/>
    <property type="project" value="TreeGrafter"/>
</dbReference>
<dbReference type="PANTHER" id="PTHR44170">
    <property type="entry name" value="PROTEIN SIDEKICK"/>
    <property type="match status" value="1"/>
</dbReference>
<organism evidence="6 7">
    <name type="scientific">Prosthecobacter fusiformis</name>
    <dbReference type="NCBI Taxonomy" id="48464"/>
    <lineage>
        <taxon>Bacteria</taxon>
        <taxon>Pseudomonadati</taxon>
        <taxon>Verrucomicrobiota</taxon>
        <taxon>Verrucomicrobiia</taxon>
        <taxon>Verrucomicrobiales</taxon>
        <taxon>Verrucomicrobiaceae</taxon>
        <taxon>Prosthecobacter</taxon>
    </lineage>
</organism>
<dbReference type="InterPro" id="IPR003599">
    <property type="entry name" value="Ig_sub"/>
</dbReference>
<protein>
    <submittedName>
        <fullName evidence="6">Autotransporter-associated beta strand protein</fullName>
    </submittedName>
</protein>
<evidence type="ECO:0000256" key="2">
    <source>
        <dbReference type="ARBA" id="ARBA00022737"/>
    </source>
</evidence>
<dbReference type="CDD" id="cd00096">
    <property type="entry name" value="Ig"/>
    <property type="match status" value="1"/>
</dbReference>
<keyword evidence="2" id="KW-0677">Repeat</keyword>
<dbReference type="NCBIfam" id="TIGR02601">
    <property type="entry name" value="autotrns_rpt"/>
    <property type="match status" value="5"/>
</dbReference>
<dbReference type="Pfam" id="PF12951">
    <property type="entry name" value="PATR"/>
    <property type="match status" value="10"/>
</dbReference>
<sequence length="6163" mass="634327">MKKTLFAQTLSEQMMHMMRRRLRLPVIALMLLCNLSWSLQGYGQTYTAVTHENTRVIQLNGDNPTATLRPGMTVTGNGFPSGLYITQVLSGNQILVNLQVTTQTSIPLTFESVGEVADDTVARTNWTKTGVGRAVVFGNTSLAGNFTIQGGSVQLGGVSANGRTWMQDLIGNNTSVIMANDVPTTLDFANNRVAHTLFERIGSLATTTTTGNGATVNLTSGNTSVHLAVGGNNSDTFFRGNIKGDAASAFIKEGNGTMTWESDFADSLSGTVRVDSGTLSITGIEGLNSAAKVLVSNKSGASLVFNNNETIASMQGGGRGAMTSFSNGTLGALSGNYIGATGGSISVAEDMELRLENTLANASFGGVLTGGGSFVKAGNNVLELFGDSDYLGATTIQAVANNTTSMIRLGAYGISSGVGSLSSSGYGHLPGTTALELAATGAGSSAFFDLNGGSQTLSSLTSSGSAGTQSVLLNNGKLSINTLTGKSLSYGGNFQGNGTIDVLATIDTTQPGGWILTGNSNTTQTGSFNVKGGKVTLNGTIGTLGDRVHVTVANGAELIVKQSDTVGSLSGNGLVTVESGRTLTLRSAPVGGVASNPWSGTITGDGGLTLGSGASLLLKTAQAYNGATTLSMGSALYLDYGTGGTSPNLIPDTSPLLLNGGSIFISGTSPGQNVSAVTIGSGTTTISTQLGDSASKLHFNSLTRDTLTRPSGQLAGSGGGVLQIRGAAVTVGSAALPSGILGGYATYHAVDGDGNPVVSWAARDTNGKVVAFTDYITDYASTPIQDGHLDVTKAYALENPITGKVGSLRFNEAPTDNEEFKFYIDGSHADIQSGGILVTPLVGDQDVTIASISGSILTGGEGFSNYNVWRELIIHQHNTQGSLIIEAPIGNVPGTTAGGATRLTKTGQGKLILANSNTYSGQTSIWGGVLQLEGDNQASGNLGNSDLPVLNYGYLSFNQSSVDYALGMDITGTGVVRNNTTGTGGITLSGGNSNYTGTTQILSGKLSVNSNNALGSVDGLTSVSAGGNLEIRGRTIGETVVLKGGTLSSATATKSELSGALILKNTSTVQAGSTAPLIISGQVRTLPGATLSVSSNGIGGRVILTNSSNEIGNVNVDENTTFQIGMQVNEGDPVSTVFTLGSLGRGVINTEASTSNVVTATSNAHLVFGAKITGAGNFYQVRNTVYLTADNDYTGKTIVGGMNSTMVLPKLGAVLRVGADTYTGSVGTGDIHIDSGSNTGTPNGAATLAFNKLKSSTLANTIFLNPVLDFARSASFIRQSLGSLNLSGTINAGAHAGGAQRSILQSDAGGKLTISGILNNGESNRMNIVNNGFISFANTDSALNQEIWGVLSGGGAYTFKSAGTITLRDNSTFSGINFVKRGTVVVDSSAGLNNDVDMYIGRGAQLQFNQNDTVGLVLGQKGSVLNITNGSTLTMDDSGTLSNFGRITGEGTLIIAPASTSWHGFFGDNELASDAFIGAANTAGTNGVPTVVTSTVRVNNLSNSGEVSSLGMGSAINIGPSGLDSASIDSRLEYIGEGQATNRVINLLSTSGNVRIAGSGKGALILNGDIINAGTGTKTLYLHGQTTGNTVNGGILEGSGVLNLNVNAHPSGGNNDMYGHGHWKLTNRFNDFSGSVTVNLGVLELAGQLGDGTGTSSVFGDLTATRTVIMGSNNFDARRFDIFSGLDTLSAIDTPLEATGTILFNDNQDSLTTVFGSNITFRQNFSSTTLEGSAQLINNGTKVLVFNGEFQSGASGNRSWILDGTNTGANTINGVIQDTATTGTSDTVGVIKEGSGRWRLNGTVAAPNLYEGTTQIARGILELDGGYAVFDNGLVTLSNQGSDSSAVGGATLRILESETIGGLAGAYGTTVELADGKTLTVRSSTQVYNGFITGGGGFTRTNNDTTGRDSYLTNLNDYTGVTRIITNGSNAALVRINVQHLADGGEASGIGSSTSAASNLIMSSATGGGGLRWQGSTSQDTDRLFTLGAGTGAGAIWAEGQIFGDFAPVLHWTATDAFEFLDPASSRTLGLRGTTIAENRFDLQINDSSATGITSLTKSDAGMWLLTNANSNYSGVTTIANGTLAITNANALGNSSVTLAGGSANAGLLLRGSLNMDNNLTNTTTNGVLVAEGGQSTWSGGFSLSGTNSSLRVGIVAAADSLTILSGITGSLGSGRLVKYGRGTLTMSGENTYTGITSISGGKVVLDYATSNTSKLANGQVLELGFSGISTTGNTLSLGADNDVGGQSAQVAFAGGTLALSGGSHVEVVSATTINNGANRVIREGVGATSVLQMGAITRNYASALNSYGTIDFGAGGIATTTSTNVSTGGLLSATISGSTTASTAYATVGQTDWATVSSGSIVAYTAYGTTFASGVNTNITAADTNVLANASTNTIRFNTNVTGGVNTLTLAGILNLQSGGILVTPNVTDKIVIKGTAGSLRRSVSNSALDTVIHHYGSGDLVLDVPLTNNSGTTGQALTKTGKGTLVLTRANTLTGRITIQQGTLQLGDGTTVVGSPSTPQLGGVATGNTIGMADGTLLRINVANAAHTSFIGAMNGGGELRLAATNTSTLVLTGSSLDWVGDIYVDGGTLGIRGSNSLGSVRGAATFASGTALDIQMVGTSAAAITSAKRITFENGSTLKVTNDGTIRNFMATLSGVLTLQNTSAAGFAMNVANGQSLTISGMIKTANGFTKEGDGLLILSANQYQDALPGAVASSAGVITPDVNPALLGKIIVSDGELRLGNIRALGAVGLGNETEIRDGASLNLNGMAINFPDVEDPNREIIHIAGKGVNETGALKNTTGLGSVSTVIFDDHATMSGGGFVNGQSTSTTAPASSRLVIAGYDINRNTSTVAAGALLAGNYQRVEAVIDGNNKKLTIVGNSTFADATGAGVTFRDPKFTSALDSIIISEGTFRIDQEPGSGATFKGLNSANVTNGVFIGYTGATLADQTNASLGLGPNVGARLNFFRNFGTDHSVNITMNGITAAAAGGANYIDLGTDGTIPNPRTYLSGTVTLIGDPERMGDATRNFFHIDAANSTLTIGAQGNLTGAIQSKLIVTGQIRGTGGFTKTGLQELRLTADNDFTGALNVLRFGAALVPWQDNLVNINGIDYQTLGDAEGFSEWGLTLSGANGSISGTTTINLQRRGLITLDNTDRLNASNRVNAQSLVTGGNNNNRINDAASINFQQGWLKIFGGTSDNSESLATTNDAKLNLLGGTNVIDLMPTDGADTSMTLTIGEINRQAGSILQINNLDSTSKFGSTGGAESVNVLLNSIGNLVQVGNATSTTNKKVIIGLFGGIMPHEYLSDVRALAYNNGGTSDLLGQGRLQQAIAASHFMTWDSVTKVLRPLDDSEYFKPLDGLLDTLNGSVGQNVNLNEAVTIARENTSVNSLRFGPLSDNQGNNTGTSSPIHNGTMLTDMVDSHTLQLLLDGTLTIDSGMISSAYFSTGNNSTTTNNIGGFDTLIAGGTLNFGTREAIINNQNALIRSTDGVVALGNLEIRSVIAGSGGLLKTGSSPVFLDGRNTYSGVTTVSNGNLFLRNGRQSLGAGGAGNGVVIEGNGNLYAGGGIQVGSATAYEDILVKTLQANQYIMRMDTDMTNWFSNITIDNVDLAGHALFAPIIRADNSASAIINGNITGGNTTVSQDVLANTSRVVRFEAAGSNNFIFRGQFGDKTVNGKAVPISDPISTLSTIGGQRTNENEVLRVELASGSAETNYVMEQQYNAVGRLSLIQGNLIITYDPNAAGRDGTGFWTDAAMANIPDGNSSNLINSTTFAQSGGSMQQGFVMGSSTTGPANSTTGLAINNGVSSLLLTRAGQSFNMASWSTLGSGLKVIGGMNESGEVYYGNSTATGTLSISGAAVRLYSMAGGTVIFDQRLDTSLGASVSFIKTGRGTVVLKNSTGAASTSNFEIAGGTLILDHSGANVARVGSANAIFGGGAVRALSSTTANSTANYATTSAANNILNLRLGSNTEISAQGRSTSTMTVNMGNASTNNTRSNVTRGVGASLNLVEETNGIITMNFNTLVPSVQKNVIVPWATFSTTSREALDFAIVDGTASNRVKAFIRDSGHYLTDVAGFTKGMNASETSSGAFSGTLGADTVLSTLRYDSAVDSTINLGTRTLSLAGNGSAGGLLVSSNTLTANKTITGGSITANTASFSGSTTKDSRVLVVVNPTAYLSIGMPITGTGIPSGAFITAIDGNNVTISANATASGSSVNLSTATPEIMIHQYGKGTLTIDSIITGDNVLTIAGPMTTSPEQFGTTGVVKLTGDNTYTKATHVTGAVLEISKASSLGINPTSVTNGQLILNGGTFRWTGGVESLGKRGITFSGSGGVIDVVNATGNLIIGEGISGTQASIVATEIFRGDLVKMGAGTLSLLGNNSTFNALIDVREGNLVLMNDSATNTAGLTTLLGSSRSWADGTILRSGTNIQVFLGSSSDWIMEEYITFEGNNTFTYGGLLDISTTLSSTMGSIYNLGNRRPLNLNGVLDIKGTTTFDVTPTGVLLLNNAGGYLTGSGDIVKDGQGELHFRSNVPDWTGNLIIKQGSVYAANQADVIGTGAASGKRITLGSTERQGSADFLVQQIEETVQGWLFDINHNIDVIYNPSQTKRIGIEGIANGTKVNYNGDITLNDNLILLVRDVNTAVGGEQSYVNFNGRFIDGAITSGNLIVQTDDTDATPNNSVTNSATVNNTANGRSTGYAVLNGDNSGWTGDVSISDNTAFNQDTTAVLRLGNAKALTAANDVRMNYNSILQAGGNNVTIGNLSTYGGDGQFYGDAGTMSASTFGSSEIIENASATAATLSISQSTPSTYEASWDAYFRDGTLNSEFFAVGTNVLQKSAALNLTKTGTGWATLTLDNDYSGTTVVEQGILQVGRNNMGDTGALPTSGNAATLMTRVLANGTVAGTGTVQGKLMVLSGGTLKPGDAAGNSIGTLIVNGDVIFSSGSNTLMQIRNATYNNPGALTVTDESYETWRNGVFADEFSSALGDMVTSAQHDMVLATGTINWIPGTKVTLQGDGYTPKAGDIIRLFAGGTTNNAGGINVGPEIRTGGETDIPNLDLILFALGGNLRWDVSLFNSKGVLMVVEADTAVQSIAAPIITQLPQKTPAGNGKLALNTPVTLTALATTTGKPENLKYQWILNDVAVEGAISSTYNFPANSQTKGLYRVAVTNEGGITFSPAESAVMVDVDDVPDIAFNTATVQKEEGQNHTFNITVGGPPGEDGFSYEWFKDGEPITANASATQEDLVLTNLTQGDQGLYSVRVTSEYGTSISGAAFLNVRDRITQVAITQNIADTYLGQNIRLTAEHDGEGAFNYEWRRNNALFSAPNSKTIDISNAQEINKGNYTVKVTSVPGPTNFVLSAALNLDLKNPLPEIIIPPASKTVLAGTPLPMSVQATGLPLLTYVWKKNNVIQVNAFQANITKQEALLTDGGAYVVEVSNALGKATNISTKAPIKLAAEVVVVDNTKRFLPLPALGTATLTAVVGASTKAAITYQWHRVRTRLVEVEPPVEDPVGDPVIEDPVEDPGDGEEPGGETPGGEEPVDEPEFVVEEYLEDIVPGVDANITGSKAKIMKITKVVAGDFENDGDEGVYRCTVTGPDGTSITACEYELRIFTTAPDFDDTLLVGDPTNRMINFNSGLIGRDYYYQLPVKRDNPAAWPDKITASGLPPGLKVDPISGVVSGKPTATKVGGYLVTVTIANKINKKILKGYINISDLATSIPGVWVGLVDRHPAIGDNLGGRVELTVTTKSTYTGKLFLGSLTYSFSGMLDLSGSAPKGTAYIKRTGKPVPPNLKLDFTLNPSNNTLDAGTITDGDNTVAFDGWRHIFVAKATATSQPATSYAGYYTMSLGLSSDSPLLVDAGTPNVPLGAGYATFTVAADGKFKMAGKMPDGEVFTNTTFVGPMGEVAVYQHMYKALKPWGGSLLGQFGITVKPNTNQTDPPNTNNTVSGNATWVRPASLKVTDRTFRAGFGVDGAPVSTPLDVVAVGGRYNAPVLGTVVLGMPDPVIVTENNARVDFYSGGDLGMTYYITGVSTPYVSKNPDVDLAVLKGSKVTVLKNQQPVDVKTALTATAKTGLITGSFTVKDINPRFGPGATAFITRTVKFEGVIINEPIPESEGGGSQLVGVGYFLLPQLPNATAGTTDKTSPFYSGRFVFEPLP</sequence>
<dbReference type="OrthoDB" id="173857at2"/>
<dbReference type="PANTHER" id="PTHR44170:SF6">
    <property type="entry name" value="CONTACTIN"/>
    <property type="match status" value="1"/>
</dbReference>
<dbReference type="Proteomes" id="UP000295662">
    <property type="component" value="Unassembled WGS sequence"/>
</dbReference>
<dbReference type="SUPFAM" id="SSF48726">
    <property type="entry name" value="Immunoglobulin"/>
    <property type="match status" value="2"/>
</dbReference>
<evidence type="ECO:0000313" key="6">
    <source>
        <dbReference type="EMBL" id="TDU68205.1"/>
    </source>
</evidence>
<evidence type="ECO:0000256" key="3">
    <source>
        <dbReference type="ARBA" id="ARBA00023157"/>
    </source>
</evidence>
<dbReference type="SUPFAM" id="SSF51126">
    <property type="entry name" value="Pectin lyase-like"/>
    <property type="match status" value="1"/>
</dbReference>
<comment type="caution">
    <text evidence="6">The sequence shown here is derived from an EMBL/GenBank/DDBJ whole genome shotgun (WGS) entry which is preliminary data.</text>
</comment>
<dbReference type="PROSITE" id="PS50835">
    <property type="entry name" value="IG_LIKE"/>
    <property type="match status" value="2"/>
</dbReference>
<evidence type="ECO:0000256" key="4">
    <source>
        <dbReference type="SAM" id="MobiDB-lite"/>
    </source>
</evidence>
<name>A0A4R7RTU8_9BACT</name>
<keyword evidence="3" id="KW-1015">Disulfide bond</keyword>
<proteinExistence type="predicted"/>
<keyword evidence="1" id="KW-0732">Signal</keyword>
<evidence type="ECO:0000313" key="7">
    <source>
        <dbReference type="Proteomes" id="UP000295662"/>
    </source>
</evidence>
<dbReference type="RefSeq" id="WP_133796343.1">
    <property type="nucleotide sequence ID" value="NZ_SOCA01000006.1"/>
</dbReference>